<evidence type="ECO:0000256" key="4">
    <source>
        <dbReference type="ARBA" id="ARBA00023163"/>
    </source>
</evidence>
<dbReference type="Pfam" id="PF00126">
    <property type="entry name" value="HTH_1"/>
    <property type="match status" value="1"/>
</dbReference>
<evidence type="ECO:0000313" key="8">
    <source>
        <dbReference type="Proteomes" id="UP000644699"/>
    </source>
</evidence>
<dbReference type="AlphaFoldDB" id="A0A916ZUT8"/>
<evidence type="ECO:0000256" key="3">
    <source>
        <dbReference type="ARBA" id="ARBA00023125"/>
    </source>
</evidence>
<dbReference type="InterPro" id="IPR005119">
    <property type="entry name" value="LysR_subst-bd"/>
</dbReference>
<keyword evidence="3" id="KW-0238">DNA-binding</keyword>
<comment type="similarity">
    <text evidence="1">Belongs to the LysR transcriptional regulatory family.</text>
</comment>
<dbReference type="SUPFAM" id="SSF46785">
    <property type="entry name" value="Winged helix' DNA-binding domain"/>
    <property type="match status" value="1"/>
</dbReference>
<dbReference type="PANTHER" id="PTHR30579">
    <property type="entry name" value="TRANSCRIPTIONAL REGULATOR"/>
    <property type="match status" value="1"/>
</dbReference>
<feature type="domain" description="HTH lysR-type" evidence="6">
    <location>
        <begin position="1"/>
        <end position="58"/>
    </location>
</feature>
<gene>
    <name evidence="7" type="ORF">GCM10011390_37960</name>
</gene>
<dbReference type="InterPro" id="IPR000847">
    <property type="entry name" value="LysR_HTH_N"/>
</dbReference>
<reference evidence="7" key="2">
    <citation type="submission" date="2020-09" db="EMBL/GenBank/DDBJ databases">
        <authorList>
            <person name="Sun Q."/>
            <person name="Zhou Y."/>
        </authorList>
    </citation>
    <scope>NUCLEOTIDE SEQUENCE</scope>
    <source>
        <strain evidence="7">CGMCC 1.15367</strain>
    </source>
</reference>
<dbReference type="GO" id="GO:0003700">
    <property type="term" value="F:DNA-binding transcription factor activity"/>
    <property type="evidence" value="ECO:0007669"/>
    <property type="project" value="InterPro"/>
</dbReference>
<evidence type="ECO:0000259" key="6">
    <source>
        <dbReference type="PROSITE" id="PS50931"/>
    </source>
</evidence>
<keyword evidence="4" id="KW-0804">Transcription</keyword>
<dbReference type="Pfam" id="PF03466">
    <property type="entry name" value="LysR_substrate"/>
    <property type="match status" value="1"/>
</dbReference>
<evidence type="ECO:0000256" key="5">
    <source>
        <dbReference type="SAM" id="MobiDB-lite"/>
    </source>
</evidence>
<dbReference type="InterPro" id="IPR036388">
    <property type="entry name" value="WH-like_DNA-bd_sf"/>
</dbReference>
<name>A0A916ZUT8_9HYPH</name>
<comment type="caution">
    <text evidence="7">The sequence shown here is derived from an EMBL/GenBank/DDBJ whole genome shotgun (WGS) entry which is preliminary data.</text>
</comment>
<feature type="region of interest" description="Disordered" evidence="5">
    <location>
        <begin position="293"/>
        <end position="319"/>
    </location>
</feature>
<reference evidence="7" key="1">
    <citation type="journal article" date="2014" name="Int. J. Syst. Evol. Microbiol.">
        <title>Complete genome sequence of Corynebacterium casei LMG S-19264T (=DSM 44701T), isolated from a smear-ripened cheese.</title>
        <authorList>
            <consortium name="US DOE Joint Genome Institute (JGI-PGF)"/>
            <person name="Walter F."/>
            <person name="Albersmeier A."/>
            <person name="Kalinowski J."/>
            <person name="Ruckert C."/>
        </authorList>
    </citation>
    <scope>NUCLEOTIDE SEQUENCE</scope>
    <source>
        <strain evidence="7">CGMCC 1.15367</strain>
    </source>
</reference>
<dbReference type="GO" id="GO:0003677">
    <property type="term" value="F:DNA binding"/>
    <property type="evidence" value="ECO:0007669"/>
    <property type="project" value="UniProtKB-KW"/>
</dbReference>
<dbReference type="Proteomes" id="UP000644699">
    <property type="component" value="Unassembled WGS sequence"/>
</dbReference>
<keyword evidence="2" id="KW-0805">Transcription regulation</keyword>
<dbReference type="PANTHER" id="PTHR30579:SF3">
    <property type="entry name" value="TRANSCRIPTIONAL REGULATORY PROTEIN"/>
    <property type="match status" value="1"/>
</dbReference>
<evidence type="ECO:0000256" key="1">
    <source>
        <dbReference type="ARBA" id="ARBA00009437"/>
    </source>
</evidence>
<dbReference type="SUPFAM" id="SSF53850">
    <property type="entry name" value="Periplasmic binding protein-like II"/>
    <property type="match status" value="1"/>
</dbReference>
<dbReference type="EMBL" id="BMIQ01000006">
    <property type="protein sequence ID" value="GGE15263.1"/>
    <property type="molecule type" value="Genomic_DNA"/>
</dbReference>
<dbReference type="Gene3D" id="3.40.190.290">
    <property type="match status" value="1"/>
</dbReference>
<dbReference type="PROSITE" id="PS50931">
    <property type="entry name" value="HTH_LYSR"/>
    <property type="match status" value="1"/>
</dbReference>
<keyword evidence="8" id="KW-1185">Reference proteome</keyword>
<dbReference type="InterPro" id="IPR050176">
    <property type="entry name" value="LTTR"/>
</dbReference>
<accession>A0A916ZUT8</accession>
<evidence type="ECO:0000256" key="2">
    <source>
        <dbReference type="ARBA" id="ARBA00023015"/>
    </source>
</evidence>
<dbReference type="InterPro" id="IPR036390">
    <property type="entry name" value="WH_DNA-bd_sf"/>
</dbReference>
<organism evidence="7 8">
    <name type="scientific">Aureimonas endophytica</name>
    <dbReference type="NCBI Taxonomy" id="2027858"/>
    <lineage>
        <taxon>Bacteria</taxon>
        <taxon>Pseudomonadati</taxon>
        <taxon>Pseudomonadota</taxon>
        <taxon>Alphaproteobacteria</taxon>
        <taxon>Hyphomicrobiales</taxon>
        <taxon>Aurantimonadaceae</taxon>
        <taxon>Aureimonas</taxon>
    </lineage>
</organism>
<dbReference type="Gene3D" id="1.10.10.10">
    <property type="entry name" value="Winged helix-like DNA-binding domain superfamily/Winged helix DNA-binding domain"/>
    <property type="match status" value="1"/>
</dbReference>
<protein>
    <submittedName>
        <fullName evidence="7">LysR family transcriptional regulator</fullName>
    </submittedName>
</protein>
<sequence>MNWDDLRFFLAVARTGQILAASQRLGVNHATVARRIDSLEAGLNAKLLLRRPTGCSLTDAGVALLASAERIEAEMLAARGALGDRDIRLAGTVRVGAPDGFGTAFLAARLWRLTVDHPDLVIQLVPVPRSFSLSQREADVAITLERPAQGRLVSRKLTDYTLGLYASADYLEQQGRPRELRDLAAHRLVGHVEDLVYTKSLHYAGDVMPGWVASFEVSSALGQAEAVAAGAGIGILHGFVARREAALTRILPEIAIRRSYWLVTHESAAALAPVRHVAEGIVDLVRRERAAFGDDAPSLEGPPVEAGGRAGSQTKVPPR</sequence>
<proteinExistence type="inferred from homology"/>
<evidence type="ECO:0000313" key="7">
    <source>
        <dbReference type="EMBL" id="GGE15263.1"/>
    </source>
</evidence>